<evidence type="ECO:0000313" key="2">
    <source>
        <dbReference type="Proteomes" id="UP000574769"/>
    </source>
</evidence>
<accession>A0A7W7AH47</accession>
<dbReference type="AlphaFoldDB" id="A0A7W7AH47"/>
<protein>
    <submittedName>
        <fullName evidence="1">Uncharacterized protein</fullName>
    </submittedName>
</protein>
<proteinExistence type="predicted"/>
<comment type="caution">
    <text evidence="1">The sequence shown here is derived from an EMBL/GenBank/DDBJ whole genome shotgun (WGS) entry which is preliminary data.</text>
</comment>
<name>A0A7W7AH47_9SPHN</name>
<dbReference type="EMBL" id="JACHNY010000002">
    <property type="protein sequence ID" value="MBB4616912.1"/>
    <property type="molecule type" value="Genomic_DNA"/>
</dbReference>
<dbReference type="RefSeq" id="WP_184112310.1">
    <property type="nucleotide sequence ID" value="NZ_JACHNY010000002.1"/>
</dbReference>
<organism evidence="1 2">
    <name type="scientific">Sphingomonas abaci</name>
    <dbReference type="NCBI Taxonomy" id="237611"/>
    <lineage>
        <taxon>Bacteria</taxon>
        <taxon>Pseudomonadati</taxon>
        <taxon>Pseudomonadota</taxon>
        <taxon>Alphaproteobacteria</taxon>
        <taxon>Sphingomonadales</taxon>
        <taxon>Sphingomonadaceae</taxon>
        <taxon>Sphingomonas</taxon>
    </lineage>
</organism>
<evidence type="ECO:0000313" key="1">
    <source>
        <dbReference type="EMBL" id="MBB4616912.1"/>
    </source>
</evidence>
<sequence length="243" mass="25368">MTLRSLGIGVRVTWATLPGRPAVFPPAAHTHPWSDLTNVPASFPPSAHTHAWGDITSKPNLYPPAAHTHLWADITDKPATFAPSAHTHGWTEITGKPATFPPAAHTHVWTDITDRPTIPAPTPLGTAAPKALGTVTAGTSSNAAREDHVHPLPSGRMEFIGNLNVAETLLVALAVGMKRKTFTLAGVQAADLLVFAPTAAPSSGCEVVNVYPASAGNVSVGYYTPALGIAAAYSMPIAVYRVT</sequence>
<reference evidence="1 2" key="1">
    <citation type="submission" date="2020-08" db="EMBL/GenBank/DDBJ databases">
        <title>Genomic Encyclopedia of Type Strains, Phase IV (KMG-IV): sequencing the most valuable type-strain genomes for metagenomic binning, comparative biology and taxonomic classification.</title>
        <authorList>
            <person name="Goeker M."/>
        </authorList>
    </citation>
    <scope>NUCLEOTIDE SEQUENCE [LARGE SCALE GENOMIC DNA]</scope>
    <source>
        <strain evidence="1 2">DSM 15867</strain>
    </source>
</reference>
<gene>
    <name evidence="1" type="ORF">GGQ96_001032</name>
</gene>
<dbReference type="Proteomes" id="UP000574769">
    <property type="component" value="Unassembled WGS sequence"/>
</dbReference>
<keyword evidence="2" id="KW-1185">Reference proteome</keyword>